<feature type="transmembrane region" description="Helical" evidence="2">
    <location>
        <begin position="22"/>
        <end position="43"/>
    </location>
</feature>
<sequence length="296" mass="30558">MSETDLFGVRGGNKPTSKLTPLIKNVSLFLGALLITIALGSFLKANAGAGGGKGSGAFYLQATSAMKPGDVISPETTVWRSAVGKRSGEWITDSSKKSEAYWGWRAVAPIRAGQPVLKQSVIAVNAGAMTLTLPPGKVGFVLMGDELSVATEMLREGSWVNIIAVVGGGARNKADAESPSVATVVEGSQVLHVRSGLKRGGRGLDPSVTIAVSPEEAEDLAAWRQAGSLVVVLASANSPRSTNQGALRQIWDLETVPDHAEAGADTSVYATAQAPSAPTRSVSVVTPSGVAQQELQ</sequence>
<organism evidence="4 5">
    <name type="scientific">Phenylobacterium ferrooxidans</name>
    <dbReference type="NCBI Taxonomy" id="2982689"/>
    <lineage>
        <taxon>Bacteria</taxon>
        <taxon>Pseudomonadati</taxon>
        <taxon>Pseudomonadota</taxon>
        <taxon>Alphaproteobacteria</taxon>
        <taxon>Caulobacterales</taxon>
        <taxon>Caulobacteraceae</taxon>
        <taxon>Phenylobacterium</taxon>
    </lineage>
</organism>
<proteinExistence type="predicted"/>
<dbReference type="InterPro" id="IPR031571">
    <property type="entry name" value="RcpC_dom"/>
</dbReference>
<evidence type="ECO:0000256" key="1">
    <source>
        <dbReference type="SAM" id="MobiDB-lite"/>
    </source>
</evidence>
<feature type="region of interest" description="Disordered" evidence="1">
    <location>
        <begin position="273"/>
        <end position="296"/>
    </location>
</feature>
<gene>
    <name evidence="4" type="ORF">OCL97_05995</name>
</gene>
<reference evidence="4 5" key="1">
    <citation type="submission" date="2022-09" db="EMBL/GenBank/DDBJ databases">
        <title>New species of Phenylobacterium.</title>
        <authorList>
            <person name="Mieszkin S."/>
        </authorList>
    </citation>
    <scope>NUCLEOTIDE SEQUENCE [LARGE SCALE GENOMIC DNA]</scope>
    <source>
        <strain evidence="4 5">HK31-G</strain>
    </source>
</reference>
<evidence type="ECO:0000256" key="2">
    <source>
        <dbReference type="SAM" id="Phobius"/>
    </source>
</evidence>
<feature type="domain" description="Flp pilus assembly protein RcpC/CpaB" evidence="3">
    <location>
        <begin position="129"/>
        <end position="233"/>
    </location>
</feature>
<comment type="caution">
    <text evidence="4">The sequence shown here is derived from an EMBL/GenBank/DDBJ whole genome shotgun (WGS) entry which is preliminary data.</text>
</comment>
<dbReference type="Pfam" id="PF16976">
    <property type="entry name" value="RcpC"/>
    <property type="match status" value="1"/>
</dbReference>
<evidence type="ECO:0000313" key="4">
    <source>
        <dbReference type="EMBL" id="MFD3263519.1"/>
    </source>
</evidence>
<accession>A0ABW6CKS7</accession>
<dbReference type="Proteomes" id="UP001598130">
    <property type="component" value="Unassembled WGS sequence"/>
</dbReference>
<evidence type="ECO:0000259" key="3">
    <source>
        <dbReference type="Pfam" id="PF16976"/>
    </source>
</evidence>
<keyword evidence="2" id="KW-0472">Membrane</keyword>
<name>A0ABW6CKS7_9CAUL</name>
<dbReference type="EMBL" id="JAOTJD010000008">
    <property type="protein sequence ID" value="MFD3263519.1"/>
    <property type="molecule type" value="Genomic_DNA"/>
</dbReference>
<evidence type="ECO:0000313" key="5">
    <source>
        <dbReference type="Proteomes" id="UP001598130"/>
    </source>
</evidence>
<keyword evidence="2" id="KW-1133">Transmembrane helix</keyword>
<keyword evidence="5" id="KW-1185">Reference proteome</keyword>
<dbReference type="RefSeq" id="WP_377368503.1">
    <property type="nucleotide sequence ID" value="NZ_JAOTJD010000008.1"/>
</dbReference>
<keyword evidence="2" id="KW-0812">Transmembrane</keyword>
<protein>
    <submittedName>
        <fullName evidence="4">RcpC/CpaB family pilus assembly protein</fullName>
    </submittedName>
</protein>